<reference evidence="1" key="1">
    <citation type="submission" date="2020-08" db="EMBL/GenBank/DDBJ databases">
        <title>Multicomponent nature underlies the extraordinary mechanical properties of spider dragline silk.</title>
        <authorList>
            <person name="Kono N."/>
            <person name="Nakamura H."/>
            <person name="Mori M."/>
            <person name="Yoshida Y."/>
            <person name="Ohtoshi R."/>
            <person name="Malay A.D."/>
            <person name="Moran D.A.P."/>
            <person name="Tomita M."/>
            <person name="Numata K."/>
            <person name="Arakawa K."/>
        </authorList>
    </citation>
    <scope>NUCLEOTIDE SEQUENCE</scope>
</reference>
<gene>
    <name evidence="1" type="ORF">NPIL_219601</name>
</gene>
<comment type="caution">
    <text evidence="1">The sequence shown here is derived from an EMBL/GenBank/DDBJ whole genome shotgun (WGS) entry which is preliminary data.</text>
</comment>
<protein>
    <submittedName>
        <fullName evidence="1">Uncharacterized protein</fullName>
    </submittedName>
</protein>
<dbReference type="OrthoDB" id="10565579at2759"/>
<dbReference type="EMBL" id="BMAW01004647">
    <property type="protein sequence ID" value="GFS90248.1"/>
    <property type="molecule type" value="Genomic_DNA"/>
</dbReference>
<evidence type="ECO:0000313" key="2">
    <source>
        <dbReference type="Proteomes" id="UP000887013"/>
    </source>
</evidence>
<evidence type="ECO:0000313" key="1">
    <source>
        <dbReference type="EMBL" id="GFS90248.1"/>
    </source>
</evidence>
<sequence>MRIILFHALTGVINLGHSKFSRECQIPWSPNPDIWHPRYVSHERNSLPPCTPTCNFAYPEVAFVKRVGLGLKSLEDQDVICLDNVTAIPGVMFLRWVTSTQHVRYVFFFFEEVENFRM</sequence>
<keyword evidence="2" id="KW-1185">Reference proteome</keyword>
<accession>A0A8X6N2C9</accession>
<dbReference type="AlphaFoldDB" id="A0A8X6N2C9"/>
<organism evidence="1 2">
    <name type="scientific">Nephila pilipes</name>
    <name type="common">Giant wood spider</name>
    <name type="synonym">Nephila maculata</name>
    <dbReference type="NCBI Taxonomy" id="299642"/>
    <lineage>
        <taxon>Eukaryota</taxon>
        <taxon>Metazoa</taxon>
        <taxon>Ecdysozoa</taxon>
        <taxon>Arthropoda</taxon>
        <taxon>Chelicerata</taxon>
        <taxon>Arachnida</taxon>
        <taxon>Araneae</taxon>
        <taxon>Araneomorphae</taxon>
        <taxon>Entelegynae</taxon>
        <taxon>Araneoidea</taxon>
        <taxon>Nephilidae</taxon>
        <taxon>Nephila</taxon>
    </lineage>
</organism>
<dbReference type="Proteomes" id="UP000887013">
    <property type="component" value="Unassembled WGS sequence"/>
</dbReference>
<proteinExistence type="predicted"/>
<name>A0A8X6N2C9_NEPPI</name>